<reference evidence="3" key="1">
    <citation type="journal article" date="2014" name="Clin. Vaccine Immunol.">
        <title>Diagnostic potential of monoclonal antibodies specific to the unique O-antigen of multi-drug resistant epidemic E. coli clone ST131-O25b:H4.</title>
        <authorList>
            <person name="Szijarto V."/>
            <person name="Lukasiewicz J."/>
            <person name="Gozdziewicz T.K."/>
            <person name="Magyarics Z."/>
            <person name="Nagy E."/>
            <person name="Nagy G."/>
        </authorList>
    </citation>
    <scope>NUCLEOTIDE SEQUENCE</scope>
    <source>
        <strain evidence="3">81009</strain>
    </source>
</reference>
<protein>
    <submittedName>
        <fullName evidence="4 8">Glycosyltransferase</fullName>
        <ecNumber evidence="9">2.4.-.-</ecNumber>
    </submittedName>
    <submittedName>
        <fullName evidence="6">Glycosyltransferase family 4 protein</fullName>
    </submittedName>
    <submittedName>
        <fullName evidence="3">Putative glycosyltransferase</fullName>
    </submittedName>
</protein>
<dbReference type="EMBL" id="KF277146">
    <property type="protein sequence ID" value="AIA59469.1"/>
    <property type="molecule type" value="Genomic_DNA"/>
</dbReference>
<dbReference type="SUPFAM" id="SSF53756">
    <property type="entry name" value="UDP-Glycosyltransferase/glycogen phosphorylase"/>
    <property type="match status" value="1"/>
</dbReference>
<keyword evidence="9" id="KW-0328">Glycosyltransferase</keyword>
<dbReference type="PANTHER" id="PTHR46401:SF2">
    <property type="entry name" value="GLYCOSYLTRANSFERASE WBBK-RELATED"/>
    <property type="match status" value="1"/>
</dbReference>
<evidence type="ECO:0000313" key="9">
    <source>
        <dbReference type="EMBL" id="WLM94090.1"/>
    </source>
</evidence>
<dbReference type="Proteomes" id="UP001285616">
    <property type="component" value="Unassembled WGS sequence"/>
</dbReference>
<dbReference type="Gene3D" id="3.40.50.2000">
    <property type="entry name" value="Glycogen Phosphorylase B"/>
    <property type="match status" value="1"/>
</dbReference>
<dbReference type="PATRIC" id="fig|562.10480.peg.1535"/>
<dbReference type="GO" id="GO:0009103">
    <property type="term" value="P:lipopolysaccharide biosynthetic process"/>
    <property type="evidence" value="ECO:0007669"/>
    <property type="project" value="TreeGrafter"/>
</dbReference>
<dbReference type="GO" id="GO:0016757">
    <property type="term" value="F:glycosyltransferase activity"/>
    <property type="evidence" value="ECO:0007669"/>
    <property type="project" value="UniProtKB-KW"/>
</dbReference>
<dbReference type="EC" id="2.4.-.-" evidence="9"/>
<evidence type="ECO:0000313" key="4">
    <source>
        <dbReference type="EMBL" id="EMJ5255889.1"/>
    </source>
</evidence>
<reference evidence="7 11" key="4">
    <citation type="submission" date="2019-10" db="EMBL/GenBank/DDBJ databases">
        <title>Antimicrobial-resistant enteric bacteria are widely distributed amongst people, animals and the environment in northern Tanzania.</title>
        <authorList>
            <person name="Subbiah M."/>
            <person name="Call D.R."/>
        </authorList>
    </citation>
    <scope>NUCLEOTIDE SEQUENCE [LARGE SCALE GENOMIC DNA]</scope>
    <source>
        <strain evidence="7 11">TzEc067</strain>
    </source>
</reference>
<dbReference type="EMBL" id="DABCJL010000005">
    <property type="protein sequence ID" value="HAH7769315.1"/>
    <property type="molecule type" value="Genomic_DNA"/>
</dbReference>
<evidence type="ECO:0000313" key="6">
    <source>
        <dbReference type="EMBL" id="HAH7769315.1"/>
    </source>
</evidence>
<evidence type="ECO:0000313" key="5">
    <source>
        <dbReference type="EMBL" id="HAH4522893.1"/>
    </source>
</evidence>
<dbReference type="Pfam" id="PF00534">
    <property type="entry name" value="Glycos_transf_1"/>
    <property type="match status" value="1"/>
</dbReference>
<evidence type="ECO:0000256" key="1">
    <source>
        <dbReference type="ARBA" id="ARBA00022679"/>
    </source>
</evidence>
<dbReference type="PANTHER" id="PTHR46401">
    <property type="entry name" value="GLYCOSYLTRANSFERASE WBBK-RELATED"/>
    <property type="match status" value="1"/>
</dbReference>
<dbReference type="Proteomes" id="UP001180189">
    <property type="component" value="Chromosome"/>
</dbReference>
<dbReference type="EMBL" id="CP107128">
    <property type="protein sequence ID" value="WLM94090.1"/>
    <property type="molecule type" value="Genomic_DNA"/>
</dbReference>
<dbReference type="InterPro" id="IPR001296">
    <property type="entry name" value="Glyco_trans_1"/>
</dbReference>
<dbReference type="Proteomes" id="UP000437875">
    <property type="component" value="Unassembled WGS sequence"/>
</dbReference>
<dbReference type="Proteomes" id="UP000288730">
    <property type="component" value="Unassembled WGS sequence"/>
</dbReference>
<dbReference type="EMBL" id="WSGM01000012">
    <property type="protein sequence ID" value="KAE9729360.1"/>
    <property type="molecule type" value="Genomic_DNA"/>
</dbReference>
<gene>
    <name evidence="3" type="primary">81009 rfb_10</name>
    <name evidence="8" type="ORF">EPS76_19300</name>
    <name evidence="7" type="ORF">GP711_18750</name>
    <name evidence="5" type="ORF">GRC73_02585</name>
    <name evidence="6" type="ORF">HIE29_002763</name>
    <name evidence="9" type="ORF">OGM49_15380</name>
    <name evidence="4" type="ORF">R8O40_004193</name>
</gene>
<reference evidence="5" key="5">
    <citation type="submission" date="2019-12" db="EMBL/GenBank/DDBJ databases">
        <authorList>
            <consortium name="NCBI Pathogen Detection Project"/>
        </authorList>
    </citation>
    <scope>NUCLEOTIDE SEQUENCE</scope>
    <source>
        <strain evidence="6">C0382</strain>
        <strain evidence="5">EC00763</strain>
    </source>
</reference>
<evidence type="ECO:0000259" key="2">
    <source>
        <dbReference type="Pfam" id="PF00534"/>
    </source>
</evidence>
<dbReference type="EMBL" id="DABBJX010000001">
    <property type="protein sequence ID" value="HAH4522893.1"/>
    <property type="molecule type" value="Genomic_DNA"/>
</dbReference>
<reference evidence="4" key="7">
    <citation type="submission" date="2024-02" db="EMBL/GenBank/DDBJ databases">
        <authorList>
            <consortium name="Clinical and Environmental Microbiology Branch: Whole genome sequencing antimicrobial resistance pathogens in the healthcare setting"/>
        </authorList>
    </citation>
    <scope>NUCLEOTIDE SEQUENCE</scope>
    <source>
        <strain evidence="4">1924188</strain>
    </source>
</reference>
<dbReference type="AlphaFoldDB" id="A0A061K1D5"/>
<proteinExistence type="predicted"/>
<evidence type="ECO:0000313" key="8">
    <source>
        <dbReference type="EMBL" id="RXD12771.1"/>
    </source>
</evidence>
<sequence>MGKNIVVISAVNFTTGGPFTVLKNVLTATKDRAECKFIALVHSSAELMELFPWVEFIEYPEVKSSWVKRLYFEYITCNRLSKVIKATHWVCLHDITANVSVPYRFVYCHNPAPFYKYLSYRDIIGEPKFYLFYLFYGLLYNINIKKNTAVFVQQQWLKKEFEKKYKLKNVVVSRPEDICPFESDGLVRNNNKKDVRIFYPAVPRIFKNFEVIIRAAQILQDKNIHFYLTFDGTENKYAKRIYKLASELKNVHFLGYLNATEMVNFYQDSDIICFPSKLETWGLPLSEAKTYKKWIFAADLPYAHEVLYNYSKTRYFPFDDEKILVRYILEYTSKNMHEDIKNSRVNFNNDALTGFEQFIEYILKGN</sequence>
<evidence type="ECO:0000313" key="7">
    <source>
        <dbReference type="EMBL" id="KAE9729360.1"/>
    </source>
</evidence>
<name>A0A061K1D5_ECOLX</name>
<evidence type="ECO:0000313" key="10">
    <source>
        <dbReference type="Proteomes" id="UP000288730"/>
    </source>
</evidence>
<reference evidence="9" key="6">
    <citation type="journal article" date="2023" name="Microorganisms">
        <title>Comparative Genomic Analysis of ST131 Subclade C2 of ESBL-Producing E. coli Isolates from Patients with Recurrent and Sporadic Urinary Tract Infections.</title>
        <authorList>
            <person name="Jaen-Luchoro D."/>
            <person name="Kahnamouei A."/>
            <person name="Yazdanshenas S."/>
            <person name="Lindblom A."/>
            <person name="Samuelsson E."/>
            <person name="Ahren C."/>
            <person name="Karami N."/>
        </authorList>
    </citation>
    <scope>NUCLEOTIDE SEQUENCE</scope>
    <source>
        <strain evidence="9">S7</strain>
    </source>
</reference>
<organism evidence="8 10">
    <name type="scientific">Escherichia coli</name>
    <dbReference type="NCBI Taxonomy" id="562"/>
    <lineage>
        <taxon>Bacteria</taxon>
        <taxon>Pseudomonadati</taxon>
        <taxon>Pseudomonadota</taxon>
        <taxon>Gammaproteobacteria</taxon>
        <taxon>Enterobacterales</taxon>
        <taxon>Enterobacteriaceae</taxon>
        <taxon>Escherichia</taxon>
    </lineage>
</organism>
<accession>A0A061K1D5</accession>
<evidence type="ECO:0000313" key="3">
    <source>
        <dbReference type="EMBL" id="AIA59469.1"/>
    </source>
</evidence>
<evidence type="ECO:0000313" key="11">
    <source>
        <dbReference type="Proteomes" id="UP000437875"/>
    </source>
</evidence>
<reference evidence="5" key="2">
    <citation type="journal article" date="2018" name="Genome Biol.">
        <title>SKESA: strategic k-mer extension for scrupulous assemblies.</title>
        <authorList>
            <person name="Souvorov A."/>
            <person name="Agarwala R."/>
            <person name="Lipman D.J."/>
        </authorList>
    </citation>
    <scope>NUCLEOTIDE SEQUENCE [LARGE SCALE GENOMIC DNA]</scope>
    <source>
        <strain evidence="6">C0382</strain>
        <strain evidence="5">EC00763</strain>
    </source>
</reference>
<dbReference type="EMBL" id="SCJN01000189">
    <property type="protein sequence ID" value="RXD12771.1"/>
    <property type="molecule type" value="Genomic_DNA"/>
</dbReference>
<reference evidence="8 10" key="3">
    <citation type="submission" date="2019-01" db="EMBL/GenBank/DDBJ databases">
        <title>Genomic analysis of febrile catheter-associated UTI E. coli isolates.</title>
        <authorList>
            <person name="Potter R."/>
            <person name="Zou Z."/>
            <person name="Henderson J."/>
            <person name="Dantas G."/>
        </authorList>
    </citation>
    <scope>NUCLEOTIDE SEQUENCE [LARGE SCALE GENOMIC DNA]</scope>
    <source>
        <strain evidence="8 10">29_CAASB</strain>
    </source>
</reference>
<feature type="domain" description="Glycosyl transferase family 1" evidence="2">
    <location>
        <begin position="190"/>
        <end position="335"/>
    </location>
</feature>
<keyword evidence="1 8" id="KW-0808">Transferase</keyword>
<dbReference type="EMBL" id="ABONVU020000018">
    <property type="protein sequence ID" value="EMJ5255889.1"/>
    <property type="molecule type" value="Genomic_DNA"/>
</dbReference>
<dbReference type="RefSeq" id="WP_000517629.1">
    <property type="nucleotide sequence ID" value="NZ_AP018784.2"/>
</dbReference>
<dbReference type="Proteomes" id="UP000843571">
    <property type="component" value="Unassembled WGS sequence"/>
</dbReference>